<dbReference type="EMBL" id="FNSH01000002">
    <property type="protein sequence ID" value="SEC26824.1"/>
    <property type="molecule type" value="Genomic_DNA"/>
</dbReference>
<evidence type="ECO:0000313" key="2">
    <source>
        <dbReference type="Proteomes" id="UP000183687"/>
    </source>
</evidence>
<accession>A0AB38A8G4</accession>
<name>A0AB38A8G4_9ACTN</name>
<reference evidence="1 2" key="1">
    <citation type="submission" date="2016-10" db="EMBL/GenBank/DDBJ databases">
        <authorList>
            <person name="Varghese N."/>
            <person name="Submissions S."/>
        </authorList>
    </citation>
    <scope>NUCLEOTIDE SEQUENCE [LARGE SCALE GENOMIC DNA]</scope>
    <source>
        <strain evidence="1 2">DSM 20586</strain>
    </source>
</reference>
<gene>
    <name evidence="1" type="ORF">SAMN04489746_1571</name>
</gene>
<proteinExistence type="predicted"/>
<dbReference type="RefSeq" id="WP_002563825.1">
    <property type="nucleotide sequence ID" value="NZ_CALJSN010000005.1"/>
</dbReference>
<sequence length="368" mass="40710">MLRIKHAALHGFELEIGECDISQCEIDLQVKQTKSYVTRSVRRILANAESKHGQFAPESNFKQELQRYFSGHRSFLDISADIALSFYDALRKSEDLDACDLLVVDFVDTGDMKTGVQAVQGEQAVQSTESAAISSPDDAYDSEGTRGLALLLLPRKQAFIHDVRNRDGQAYNDIVRYDSTLPNPSQKIDTYVLVKADSLSIDFHDVERLVMGKKSFIIPELLLQCSSIASNKEVVDTVTKLVEDVAQKHGLESAVAAAKVKSYVIERASAACDVTPAEVGKAVFAQSSPDAAEYYEREATQTSLPERISVAKSDAKRLAKNHRIRTNTGIEIMFPSEYAGSSEFISFERTDNGKICIEIKNVGSIENR</sequence>
<organism evidence="1 2">
    <name type="scientific">Atopobium minutum</name>
    <dbReference type="NCBI Taxonomy" id="1381"/>
    <lineage>
        <taxon>Bacteria</taxon>
        <taxon>Bacillati</taxon>
        <taxon>Actinomycetota</taxon>
        <taxon>Coriobacteriia</taxon>
        <taxon>Coriobacteriales</taxon>
        <taxon>Atopobiaceae</taxon>
        <taxon>Atopobium</taxon>
    </lineage>
</organism>
<protein>
    <recommendedName>
        <fullName evidence="3">Nucleoid-associated protein</fullName>
    </recommendedName>
</protein>
<dbReference type="AlphaFoldDB" id="A0AB38A8G4"/>
<dbReference type="GO" id="GO:0009295">
    <property type="term" value="C:nucleoid"/>
    <property type="evidence" value="ECO:0007669"/>
    <property type="project" value="InterPro"/>
</dbReference>
<dbReference type="InterPro" id="IPR007358">
    <property type="entry name" value="Nucleoid_associated_NdpA"/>
</dbReference>
<evidence type="ECO:0008006" key="3">
    <source>
        <dbReference type="Google" id="ProtNLM"/>
    </source>
</evidence>
<dbReference type="Proteomes" id="UP000183687">
    <property type="component" value="Unassembled WGS sequence"/>
</dbReference>
<evidence type="ECO:0000313" key="1">
    <source>
        <dbReference type="EMBL" id="SEC26824.1"/>
    </source>
</evidence>
<comment type="caution">
    <text evidence="1">The sequence shown here is derived from an EMBL/GenBank/DDBJ whole genome shotgun (WGS) entry which is preliminary data.</text>
</comment>
<dbReference type="Pfam" id="PF04245">
    <property type="entry name" value="NA37"/>
    <property type="match status" value="1"/>
</dbReference>